<dbReference type="InterPro" id="IPR001680">
    <property type="entry name" value="WD40_rpt"/>
</dbReference>
<dbReference type="Gene3D" id="2.130.10.10">
    <property type="entry name" value="YVTN repeat-like/Quinoprotein amine dehydrogenase"/>
    <property type="match status" value="1"/>
</dbReference>
<dbReference type="InterPro" id="IPR015943">
    <property type="entry name" value="WD40/YVTN_repeat-like_dom_sf"/>
</dbReference>
<evidence type="ECO:0000256" key="1">
    <source>
        <dbReference type="PROSITE-ProRule" id="PRU00221"/>
    </source>
</evidence>
<feature type="repeat" description="WD" evidence="1">
    <location>
        <begin position="171"/>
        <end position="206"/>
    </location>
</feature>
<reference evidence="4" key="1">
    <citation type="submission" date="2025-08" db="UniProtKB">
        <authorList>
            <consortium name="RefSeq"/>
        </authorList>
    </citation>
    <scope>IDENTIFICATION</scope>
</reference>
<dbReference type="Pfam" id="PF12894">
    <property type="entry name" value="ANAPC4_WD40"/>
    <property type="match status" value="1"/>
</dbReference>
<dbReference type="Pfam" id="PF00400">
    <property type="entry name" value="WD40"/>
    <property type="match status" value="2"/>
</dbReference>
<dbReference type="PROSITE" id="PS50294">
    <property type="entry name" value="WD_REPEATS_REGION"/>
    <property type="match status" value="1"/>
</dbReference>
<organism evidence="3 4">
    <name type="scientific">Hydra vulgaris</name>
    <name type="common">Hydra</name>
    <name type="synonym">Hydra attenuata</name>
    <dbReference type="NCBI Taxonomy" id="6087"/>
    <lineage>
        <taxon>Eukaryota</taxon>
        <taxon>Metazoa</taxon>
        <taxon>Cnidaria</taxon>
        <taxon>Hydrozoa</taxon>
        <taxon>Hydroidolina</taxon>
        <taxon>Anthoathecata</taxon>
        <taxon>Aplanulata</taxon>
        <taxon>Hydridae</taxon>
        <taxon>Hydra</taxon>
    </lineage>
</organism>
<dbReference type="InterPro" id="IPR024977">
    <property type="entry name" value="Apc4-like_WD40_dom"/>
</dbReference>
<keyword evidence="1" id="KW-0853">WD repeat</keyword>
<evidence type="ECO:0000313" key="4">
    <source>
        <dbReference type="RefSeq" id="XP_065664063.1"/>
    </source>
</evidence>
<sequence>MNIVSDEKPSIAISKLKHATEGKLKVVGVLSFTSECMCCAFNQQGQLLAVGLSNGLIKIYSIENNSYVYSLQEHSTTLPVTCLKWKPDKSAMTYGYILMATYASGECKIWHVTTSKCLHTYTDNQQLLVCAYNGSGNKAIAGGSDGIINVYDVTTNQKILRMQPSTNSDIMDGHVMRVFSVQYHPYDNHVFVSGGWDDTVQWWDTRISDKHSIKKISGPHICGEAIDIEPNTLKMVAASWRKFENLQVFDFGTGKLIKDTPLKFNQSMLYCAQWKDSETILSGGSHGNMMQCTHFSSFETVSKLTNLYGAVYSIDNNRVGLHPIVAVCSDKNVYLIESTS</sequence>
<accession>A0ABM4CQD6</accession>
<dbReference type="Proteomes" id="UP001652625">
    <property type="component" value="Chromosome 10"/>
</dbReference>
<dbReference type="RefSeq" id="XP_065664063.1">
    <property type="nucleotide sequence ID" value="XM_065807991.1"/>
</dbReference>
<proteinExistence type="predicted"/>
<dbReference type="PANTHER" id="PTHR47822">
    <property type="entry name" value="CARBOHYDRATE BINDING DOMAIN CONTAINING PROTEIN"/>
    <property type="match status" value="1"/>
</dbReference>
<evidence type="ECO:0000313" key="3">
    <source>
        <dbReference type="Proteomes" id="UP001652625"/>
    </source>
</evidence>
<dbReference type="SUPFAM" id="SSF50978">
    <property type="entry name" value="WD40 repeat-like"/>
    <property type="match status" value="1"/>
</dbReference>
<gene>
    <name evidence="4" type="primary">LOC100202969</name>
</gene>
<name>A0ABM4CQD6_HYDVU</name>
<dbReference type="PROSITE" id="PS50082">
    <property type="entry name" value="WD_REPEATS_2"/>
    <property type="match status" value="1"/>
</dbReference>
<protein>
    <submittedName>
        <fullName evidence="4">Dynein assembly factor with WD repeat domains 1 isoform X2</fullName>
    </submittedName>
</protein>
<feature type="domain" description="Anaphase-promoting complex subunit 4-like WD40" evidence="2">
    <location>
        <begin position="35"/>
        <end position="86"/>
    </location>
</feature>
<dbReference type="SMART" id="SM00320">
    <property type="entry name" value="WD40"/>
    <property type="match status" value="5"/>
</dbReference>
<dbReference type="PANTHER" id="PTHR47822:SF2">
    <property type="entry name" value="F-BOX AND WD-40 DOMAIN PROTEIN 7"/>
    <property type="match status" value="1"/>
</dbReference>
<dbReference type="GeneID" id="100202969"/>
<dbReference type="InterPro" id="IPR036322">
    <property type="entry name" value="WD40_repeat_dom_sf"/>
</dbReference>
<keyword evidence="3" id="KW-1185">Reference proteome</keyword>
<evidence type="ECO:0000259" key="2">
    <source>
        <dbReference type="Pfam" id="PF12894"/>
    </source>
</evidence>